<proteinExistence type="predicted"/>
<dbReference type="EMBL" id="JABVCQ010000004">
    <property type="protein sequence ID" value="MBB1125101.1"/>
    <property type="molecule type" value="Genomic_DNA"/>
</dbReference>
<keyword evidence="3" id="KW-1185">Reference proteome</keyword>
<evidence type="ECO:0000256" key="1">
    <source>
        <dbReference type="SAM" id="Phobius"/>
    </source>
</evidence>
<evidence type="ECO:0000313" key="3">
    <source>
        <dbReference type="Proteomes" id="UP000548632"/>
    </source>
</evidence>
<protein>
    <submittedName>
        <fullName evidence="2">Uncharacterized protein</fullName>
    </submittedName>
</protein>
<keyword evidence="1" id="KW-0812">Transmembrane</keyword>
<keyword evidence="1" id="KW-0472">Membrane</keyword>
<feature type="transmembrane region" description="Helical" evidence="1">
    <location>
        <begin position="7"/>
        <end position="24"/>
    </location>
</feature>
<dbReference type="AlphaFoldDB" id="A0A839H6F8"/>
<dbReference type="RefSeq" id="WP_182582214.1">
    <property type="nucleotide sequence ID" value="NZ_JABVCQ010000004.1"/>
</dbReference>
<feature type="transmembrane region" description="Helical" evidence="1">
    <location>
        <begin position="39"/>
        <end position="60"/>
    </location>
</feature>
<accession>A0A839H6F8</accession>
<name>A0A839H6F8_9GAMM</name>
<gene>
    <name evidence="2" type="ORF">HUK38_02510</name>
</gene>
<organism evidence="2 3">
    <name type="scientific">Thiospirillum jenense</name>
    <dbReference type="NCBI Taxonomy" id="1653858"/>
    <lineage>
        <taxon>Bacteria</taxon>
        <taxon>Pseudomonadati</taxon>
        <taxon>Pseudomonadota</taxon>
        <taxon>Gammaproteobacteria</taxon>
        <taxon>Chromatiales</taxon>
        <taxon>Chromatiaceae</taxon>
        <taxon>Thiospirillum</taxon>
    </lineage>
</organism>
<sequence length="61" mass="6673">MSEALNIIAAIVMAMFVFMLWPAAKNWQQHGPKAQAGDWQAVLLPIAAVVGLVFVLILIVR</sequence>
<reference evidence="2 3" key="1">
    <citation type="journal article" date="2020" name="Arch. Microbiol.">
        <title>The genome sequence of the giant phototrophic gammaproteobacterium Thiospirillum jenense gives insight into its physiological properties and phylogenetic relationships.</title>
        <authorList>
            <person name="Imhoff J.F."/>
            <person name="Meyer T.E."/>
            <person name="Kyndt J.A."/>
        </authorList>
    </citation>
    <scope>NUCLEOTIDE SEQUENCE [LARGE SCALE GENOMIC DNA]</scope>
    <source>
        <strain evidence="2 3">DSM 216</strain>
    </source>
</reference>
<comment type="caution">
    <text evidence="2">The sequence shown here is derived from an EMBL/GenBank/DDBJ whole genome shotgun (WGS) entry which is preliminary data.</text>
</comment>
<evidence type="ECO:0000313" key="2">
    <source>
        <dbReference type="EMBL" id="MBB1125101.1"/>
    </source>
</evidence>
<keyword evidence="1" id="KW-1133">Transmembrane helix</keyword>
<dbReference type="Proteomes" id="UP000548632">
    <property type="component" value="Unassembled WGS sequence"/>
</dbReference>